<evidence type="ECO:0000313" key="8">
    <source>
        <dbReference type="EMBL" id="NXX00084.1"/>
    </source>
</evidence>
<dbReference type="GO" id="GO:0016459">
    <property type="term" value="C:myosin complex"/>
    <property type="evidence" value="ECO:0007669"/>
    <property type="project" value="UniProtKB-KW"/>
</dbReference>
<keyword evidence="5" id="KW-0009">Actin-binding</keyword>
<protein>
    <submittedName>
        <fullName evidence="8">MY15B protein</fullName>
    </submittedName>
</protein>
<dbReference type="PROSITE" id="PS50096">
    <property type="entry name" value="IQ"/>
    <property type="match status" value="1"/>
</dbReference>
<name>A0A852G7W1_9CHAR</name>
<dbReference type="Pfam" id="PF00612">
    <property type="entry name" value="IQ"/>
    <property type="match status" value="1"/>
</dbReference>
<dbReference type="SUPFAM" id="SSF52540">
    <property type="entry name" value="P-loop containing nucleoside triphosphate hydrolases"/>
    <property type="match status" value="1"/>
</dbReference>
<dbReference type="Gene3D" id="1.20.120.720">
    <property type="entry name" value="Myosin VI head, motor domain, U50 subdomain"/>
    <property type="match status" value="1"/>
</dbReference>
<feature type="non-terminal residue" evidence="8">
    <location>
        <position position="1"/>
    </location>
</feature>
<dbReference type="Pfam" id="PF00063">
    <property type="entry name" value="Myosin_head"/>
    <property type="match status" value="1"/>
</dbReference>
<evidence type="ECO:0000259" key="6">
    <source>
        <dbReference type="PROSITE" id="PS51016"/>
    </source>
</evidence>
<comment type="caution">
    <text evidence="8">The sequence shown here is derived from an EMBL/GenBank/DDBJ whole genome shotgun (WGS) entry which is preliminary data.</text>
</comment>
<dbReference type="Gene3D" id="1.20.5.4820">
    <property type="match status" value="1"/>
</dbReference>
<dbReference type="InterPro" id="IPR038185">
    <property type="entry name" value="MyTH4_dom_sf"/>
</dbReference>
<feature type="non-terminal residue" evidence="8">
    <location>
        <position position="701"/>
    </location>
</feature>
<dbReference type="PANTHER" id="PTHR22692">
    <property type="entry name" value="MYOSIN VII, XV"/>
    <property type="match status" value="1"/>
</dbReference>
<dbReference type="Gene3D" id="1.20.58.530">
    <property type="match status" value="1"/>
</dbReference>
<comment type="similarity">
    <text evidence="5">Belongs to the TRAFAC class myosin-kinesin ATPase superfamily. Myosin family.</text>
</comment>
<dbReference type="PANTHER" id="PTHR22692:SF16">
    <property type="entry name" value="MYOSIN XVB"/>
    <property type="match status" value="1"/>
</dbReference>
<dbReference type="Gene3D" id="1.25.40.530">
    <property type="entry name" value="MyTH4 domain"/>
    <property type="match status" value="1"/>
</dbReference>
<keyword evidence="4" id="KW-0505">Motor protein</keyword>
<dbReference type="Gene3D" id="3.40.850.10">
    <property type="entry name" value="Kinesin motor domain"/>
    <property type="match status" value="1"/>
</dbReference>
<reference evidence="8" key="1">
    <citation type="submission" date="2020-02" db="EMBL/GenBank/DDBJ databases">
        <title>Bird 10,000 Genomes (B10K) Project - Family phase.</title>
        <authorList>
            <person name="Zhang G."/>
        </authorList>
    </citation>
    <scope>NUCLEOTIDE SEQUENCE</scope>
    <source>
        <strain evidence="8">B10K-DU-002-28</strain>
        <tissue evidence="8">Muscle</tissue>
    </source>
</reference>
<keyword evidence="1" id="KW-0547">Nucleotide-binding</keyword>
<dbReference type="CDD" id="cd23767">
    <property type="entry name" value="IQCD"/>
    <property type="match status" value="1"/>
</dbReference>
<dbReference type="SMART" id="SM00242">
    <property type="entry name" value="MYSc"/>
    <property type="match status" value="1"/>
</dbReference>
<keyword evidence="3 5" id="KW-0518">Myosin</keyword>
<dbReference type="PROSITE" id="PS51016">
    <property type="entry name" value="MYTH4"/>
    <property type="match status" value="1"/>
</dbReference>
<dbReference type="EMBL" id="WAAC01007166">
    <property type="protein sequence ID" value="NXX00084.1"/>
    <property type="molecule type" value="Genomic_DNA"/>
</dbReference>
<evidence type="ECO:0000259" key="7">
    <source>
        <dbReference type="PROSITE" id="PS51456"/>
    </source>
</evidence>
<evidence type="ECO:0000256" key="3">
    <source>
        <dbReference type="ARBA" id="ARBA00023123"/>
    </source>
</evidence>
<feature type="region of interest" description="Actin-binding" evidence="5">
    <location>
        <begin position="187"/>
        <end position="209"/>
    </location>
</feature>
<dbReference type="Proteomes" id="UP000620207">
    <property type="component" value="Unassembled WGS sequence"/>
</dbReference>
<evidence type="ECO:0000313" key="9">
    <source>
        <dbReference type="Proteomes" id="UP000620207"/>
    </source>
</evidence>
<dbReference type="PROSITE" id="PS51456">
    <property type="entry name" value="MYOSIN_MOTOR"/>
    <property type="match status" value="1"/>
</dbReference>
<dbReference type="GO" id="GO:0005524">
    <property type="term" value="F:ATP binding"/>
    <property type="evidence" value="ECO:0007669"/>
    <property type="project" value="UniProtKB-KW"/>
</dbReference>
<dbReference type="InterPro" id="IPR001609">
    <property type="entry name" value="Myosin_head_motor_dom-like"/>
</dbReference>
<feature type="domain" description="MyTH4" evidence="6">
    <location>
        <begin position="476"/>
        <end position="627"/>
    </location>
</feature>
<dbReference type="InterPro" id="IPR051567">
    <property type="entry name" value="Unconventional_Myosin_ATPase"/>
</dbReference>
<dbReference type="InterPro" id="IPR000857">
    <property type="entry name" value="MyTH4_dom"/>
</dbReference>
<accession>A0A852G7W1</accession>
<feature type="domain" description="Myosin motor" evidence="7">
    <location>
        <begin position="1"/>
        <end position="308"/>
    </location>
</feature>
<evidence type="ECO:0000256" key="4">
    <source>
        <dbReference type="ARBA" id="ARBA00023175"/>
    </source>
</evidence>
<dbReference type="Gene3D" id="1.20.5.190">
    <property type="match status" value="1"/>
</dbReference>
<dbReference type="SMART" id="SM00139">
    <property type="entry name" value="MyTH4"/>
    <property type="match status" value="1"/>
</dbReference>
<keyword evidence="2" id="KW-0067">ATP-binding</keyword>
<dbReference type="InterPro" id="IPR000048">
    <property type="entry name" value="IQ_motif_EF-hand-BS"/>
</dbReference>
<dbReference type="GO" id="GO:0003774">
    <property type="term" value="F:cytoskeletal motor activity"/>
    <property type="evidence" value="ECO:0007669"/>
    <property type="project" value="InterPro"/>
</dbReference>
<dbReference type="InterPro" id="IPR027417">
    <property type="entry name" value="P-loop_NTPase"/>
</dbReference>
<dbReference type="Pfam" id="PF00784">
    <property type="entry name" value="MyTH4"/>
    <property type="match status" value="1"/>
</dbReference>
<dbReference type="GO" id="GO:0003779">
    <property type="term" value="F:actin binding"/>
    <property type="evidence" value="ECO:0007669"/>
    <property type="project" value="UniProtKB-KW"/>
</dbReference>
<comment type="caution">
    <text evidence="5">Lacks conserved residue(s) required for the propagation of feature annotation.</text>
</comment>
<evidence type="ECO:0000256" key="5">
    <source>
        <dbReference type="PROSITE-ProRule" id="PRU00782"/>
    </source>
</evidence>
<dbReference type="InterPro" id="IPR036961">
    <property type="entry name" value="Kinesin_motor_dom_sf"/>
</dbReference>
<dbReference type="AlphaFoldDB" id="A0A852G7W1"/>
<evidence type="ECO:0000256" key="2">
    <source>
        <dbReference type="ARBA" id="ARBA00022840"/>
    </source>
</evidence>
<organism evidence="8 9">
    <name type="scientific">Larus smithsonianus</name>
    <name type="common">American herring gull</name>
    <dbReference type="NCBI Taxonomy" id="243888"/>
    <lineage>
        <taxon>Eukaryota</taxon>
        <taxon>Metazoa</taxon>
        <taxon>Chordata</taxon>
        <taxon>Craniata</taxon>
        <taxon>Vertebrata</taxon>
        <taxon>Euteleostomi</taxon>
        <taxon>Archelosauria</taxon>
        <taxon>Archosauria</taxon>
        <taxon>Dinosauria</taxon>
        <taxon>Saurischia</taxon>
        <taxon>Theropoda</taxon>
        <taxon>Coelurosauria</taxon>
        <taxon>Aves</taxon>
        <taxon>Neognathae</taxon>
        <taxon>Neoaves</taxon>
        <taxon>Charadriiformes</taxon>
        <taxon>Laridae</taxon>
        <taxon>Larus</taxon>
    </lineage>
</organism>
<gene>
    <name evidence="8" type="primary">Myo15b_0</name>
    <name evidence="8" type="ORF">LARSMI_R02912</name>
</gene>
<evidence type="ECO:0000256" key="1">
    <source>
        <dbReference type="ARBA" id="ARBA00022741"/>
    </source>
</evidence>
<proteinExistence type="inferred from homology"/>
<keyword evidence="9" id="KW-1185">Reference proteome</keyword>
<sequence>LQDLGVNSLEQLCINFANEHLQRFFSQTVIAQEEEEYREEQLDWIPISKMYSESCLDFIAAKPHGILRILDDQTSLTQATDHTFLQKCHYHHGNSPWYAKPKLPLPVFTVKHYAGPVTYQVHKFLNKNRDQLRPEVLDIFSQSHLKVVSHIFQKAKAAYSQQRELGVRGKGLKPKAFTLVSKFQQSLQDLTAKLRRSHTFFVRCITPNPKKLSNIFDVEYVTCQLRHSGILEAIHIRKEGYPVRLPFRNFLARYGLLAERRHNCLEEREGCAAVLSHVVGNCSDLYQIGVTKVFLKEKARQVLERRWNQRQSWAIVTLQRNFRCLLRRRRLRVLQEKATIIQAHFRGYQARKRYRRLKKTLVQFNTMILISRPLIQRRKYFQVTTFFSGPGCSGKVKCMLAMCCTVSQMCSGCLSNCYHKRPLSLAGQYRTRANHITETLPPEVKVKDDLSLPPTINSYPFSSFIKSHFQKTDFPAPGQPLQHPLTCLDTEYQESALEINKLILRFIGDKNLHGWQEVLLGNYIAGRGLNSVALRNEIFSQVVTQTWKNPDMEHSQRAWVLMATLLSCFAPSPALEKPLLKFVSDHGMEGYNAVCQHKILTAAQHTEIDSTFSRAYPPTQLEWIANQRRGKMVLDVHTFNEEKFSAEVESWMTGEQYASWILSARGCDKKSRGWSVSMFTGNTWQDLLGCDFVLDLIGEIE</sequence>
<dbReference type="SMART" id="SM00015">
    <property type="entry name" value="IQ"/>
    <property type="match status" value="2"/>
</dbReference>